<evidence type="ECO:0000256" key="8">
    <source>
        <dbReference type="RuleBase" id="RU003953"/>
    </source>
</evidence>
<evidence type="ECO:0000259" key="9">
    <source>
        <dbReference type="Pfam" id="PF01743"/>
    </source>
</evidence>
<organism evidence="11 12">
    <name type="scientific">Paralimibaculum aggregatum</name>
    <dbReference type="NCBI Taxonomy" id="3036245"/>
    <lineage>
        <taxon>Bacteria</taxon>
        <taxon>Pseudomonadati</taxon>
        <taxon>Pseudomonadota</taxon>
        <taxon>Alphaproteobacteria</taxon>
        <taxon>Rhodobacterales</taxon>
        <taxon>Paracoccaceae</taxon>
        <taxon>Paralimibaculum</taxon>
    </lineage>
</organism>
<dbReference type="Proteomes" id="UP001239909">
    <property type="component" value="Unassembled WGS sequence"/>
</dbReference>
<keyword evidence="7" id="KW-0460">Magnesium</keyword>
<protein>
    <submittedName>
        <fullName evidence="11">CCA tRNA nucleotidyltransferase</fullName>
    </submittedName>
</protein>
<dbReference type="Gene3D" id="3.30.460.10">
    <property type="entry name" value="Beta Polymerase, domain 2"/>
    <property type="match status" value="1"/>
</dbReference>
<dbReference type="InterPro" id="IPR032828">
    <property type="entry name" value="PolyA_RNA-bd"/>
</dbReference>
<evidence type="ECO:0000256" key="2">
    <source>
        <dbReference type="ARBA" id="ARBA00022679"/>
    </source>
</evidence>
<gene>
    <name evidence="11" type="ORF">LNKW23_03340</name>
</gene>
<dbReference type="Pfam" id="PF01743">
    <property type="entry name" value="PolyA_pol"/>
    <property type="match status" value="1"/>
</dbReference>
<evidence type="ECO:0000256" key="7">
    <source>
        <dbReference type="ARBA" id="ARBA00022842"/>
    </source>
</evidence>
<keyword evidence="8" id="KW-0694">RNA-binding</keyword>
<evidence type="ECO:0000313" key="11">
    <source>
        <dbReference type="EMBL" id="GMG81122.1"/>
    </source>
</evidence>
<keyword evidence="5" id="KW-0479">Metal-binding</keyword>
<dbReference type="Pfam" id="PF12627">
    <property type="entry name" value="PolyA_pol_RNAbd"/>
    <property type="match status" value="1"/>
</dbReference>
<dbReference type="SUPFAM" id="SSF81891">
    <property type="entry name" value="Poly A polymerase C-terminal region-like"/>
    <property type="match status" value="1"/>
</dbReference>
<evidence type="ECO:0000256" key="1">
    <source>
        <dbReference type="ARBA" id="ARBA00001946"/>
    </source>
</evidence>
<evidence type="ECO:0000259" key="10">
    <source>
        <dbReference type="Pfam" id="PF12627"/>
    </source>
</evidence>
<dbReference type="InterPro" id="IPR002646">
    <property type="entry name" value="PolA_pol_head_dom"/>
</dbReference>
<keyword evidence="6" id="KW-0547">Nucleotide-binding</keyword>
<feature type="domain" description="Poly A polymerase head" evidence="9">
    <location>
        <begin position="34"/>
        <end position="155"/>
    </location>
</feature>
<name>A0ABQ6LCM5_9RHOB</name>
<evidence type="ECO:0000256" key="3">
    <source>
        <dbReference type="ARBA" id="ARBA00022694"/>
    </source>
</evidence>
<feature type="domain" description="tRNA nucleotidyltransferase/poly(A) polymerase RNA and SrmB- binding" evidence="10">
    <location>
        <begin position="186"/>
        <end position="244"/>
    </location>
</feature>
<dbReference type="Gene3D" id="1.10.3090.10">
    <property type="entry name" value="cca-adding enzyme, domain 2"/>
    <property type="match status" value="1"/>
</dbReference>
<dbReference type="EMBL" id="BSYI01000002">
    <property type="protein sequence ID" value="GMG81122.1"/>
    <property type="molecule type" value="Genomic_DNA"/>
</dbReference>
<dbReference type="PANTHER" id="PTHR46173:SF1">
    <property type="entry name" value="CCA TRNA NUCLEOTIDYLTRANSFERASE 1, MITOCHONDRIAL"/>
    <property type="match status" value="1"/>
</dbReference>
<keyword evidence="12" id="KW-1185">Reference proteome</keyword>
<evidence type="ECO:0000256" key="5">
    <source>
        <dbReference type="ARBA" id="ARBA00022723"/>
    </source>
</evidence>
<reference evidence="11 12" key="1">
    <citation type="submission" date="2023-04" db="EMBL/GenBank/DDBJ databases">
        <title>Marinoamorphus aggregata gen. nov., sp. Nov., isolate from tissue of brittle star Ophioplocus japonicus.</title>
        <authorList>
            <person name="Kawano K."/>
            <person name="Sawayama S."/>
            <person name="Nakagawa S."/>
        </authorList>
    </citation>
    <scope>NUCLEOTIDE SEQUENCE [LARGE SCALE GENOMIC DNA]</scope>
    <source>
        <strain evidence="11 12">NKW23</strain>
    </source>
</reference>
<dbReference type="CDD" id="cd05398">
    <property type="entry name" value="NT_ClassII-CCAase"/>
    <property type="match status" value="1"/>
</dbReference>
<proteinExistence type="inferred from homology"/>
<accession>A0ABQ6LCM5</accession>
<dbReference type="SUPFAM" id="SSF81301">
    <property type="entry name" value="Nucleotidyltransferase"/>
    <property type="match status" value="1"/>
</dbReference>
<evidence type="ECO:0000256" key="6">
    <source>
        <dbReference type="ARBA" id="ARBA00022741"/>
    </source>
</evidence>
<dbReference type="InterPro" id="IPR050264">
    <property type="entry name" value="Bact_CCA-adding_enz_type3_sf"/>
</dbReference>
<dbReference type="InterPro" id="IPR043519">
    <property type="entry name" value="NT_sf"/>
</dbReference>
<evidence type="ECO:0000313" key="12">
    <source>
        <dbReference type="Proteomes" id="UP001239909"/>
    </source>
</evidence>
<evidence type="ECO:0000256" key="4">
    <source>
        <dbReference type="ARBA" id="ARBA00022695"/>
    </source>
</evidence>
<keyword evidence="3" id="KW-0819">tRNA processing</keyword>
<dbReference type="RefSeq" id="WP_434220874.1">
    <property type="nucleotide sequence ID" value="NZ_BSYI01000002.1"/>
</dbReference>
<dbReference type="PANTHER" id="PTHR46173">
    <property type="entry name" value="CCA TRNA NUCLEOTIDYLTRANSFERASE 1, MITOCHONDRIAL"/>
    <property type="match status" value="1"/>
</dbReference>
<comment type="similarity">
    <text evidence="8">Belongs to the tRNA nucleotidyltransferase/poly(A) polymerase family.</text>
</comment>
<comment type="caution">
    <text evidence="11">The sequence shown here is derived from an EMBL/GenBank/DDBJ whole genome shotgun (WGS) entry which is preliminary data.</text>
</comment>
<keyword evidence="4" id="KW-0548">Nucleotidyltransferase</keyword>
<comment type="cofactor">
    <cofactor evidence="1">
        <name>Mg(2+)</name>
        <dbReference type="ChEBI" id="CHEBI:18420"/>
    </cofactor>
</comment>
<sequence>MSAAAGEPAPRIDAPWIAASSARAVLAALGGAGYFVGGCVRNALLGREATDIDLATPLEPQEVVRRLEAAGLRAVPTGIEHGTVTAVAGGTGYEVTSFRADIETDGRHATVRFTTEMAEDAGRRDFTMNALYADADGRVIDPLGGLPDLRAGRIRFIGRAEDRIREDYLRILRFFRFTAWYGREGVEPEGLAACAALAEGIARLARERLGAEMKKLLAAPDPGPALAAMAAAGVLARVLPGATAAAIPPLVHAEGLAGAAADWRTRLAAIGGEDPSDALRLSRAEARALGLIRAALAEALPPAQAAQKSGVEAARAAALIAAAATGAVPAGLEDELERGAAARLPLEARDLIAAGIAPGPALGRALAAAEARWRASDFTLDKAALLEDCPKQGQ</sequence>
<keyword evidence="2 8" id="KW-0808">Transferase</keyword>